<dbReference type="InterPro" id="IPR043472">
    <property type="entry name" value="Macro_dom-like"/>
</dbReference>
<dbReference type="PANTHER" id="PTHR11106:SF111">
    <property type="entry name" value="MACRO DOMAIN-CONTAINING PROTEIN"/>
    <property type="match status" value="1"/>
</dbReference>
<name>A0A6J4IC77_9BACT</name>
<dbReference type="CDD" id="cd02907">
    <property type="entry name" value="Macro_Af1521_BAL-like"/>
    <property type="match status" value="1"/>
</dbReference>
<dbReference type="SUPFAM" id="SSF52949">
    <property type="entry name" value="Macro domain-like"/>
    <property type="match status" value="1"/>
</dbReference>
<dbReference type="SMART" id="SM00506">
    <property type="entry name" value="A1pp"/>
    <property type="match status" value="1"/>
</dbReference>
<accession>A0A6J4IC77</accession>
<evidence type="ECO:0000313" key="2">
    <source>
        <dbReference type="EMBL" id="CAA9247885.1"/>
    </source>
</evidence>
<feature type="domain" description="Macro" evidence="1">
    <location>
        <begin position="4"/>
        <end position="186"/>
    </location>
</feature>
<dbReference type="PROSITE" id="PS51154">
    <property type="entry name" value="MACRO"/>
    <property type="match status" value="1"/>
</dbReference>
<reference evidence="2" key="1">
    <citation type="submission" date="2020-02" db="EMBL/GenBank/DDBJ databases">
        <authorList>
            <person name="Meier V. D."/>
        </authorList>
    </citation>
    <scope>NUCLEOTIDE SEQUENCE</scope>
    <source>
        <strain evidence="2">AVDCRST_MAG63</strain>
    </source>
</reference>
<protein>
    <submittedName>
        <fullName evidence="2">UPF0189 protein SSO2899</fullName>
    </submittedName>
</protein>
<proteinExistence type="predicted"/>
<dbReference type="Pfam" id="PF01661">
    <property type="entry name" value="Macro"/>
    <property type="match status" value="1"/>
</dbReference>
<dbReference type="InterPro" id="IPR002589">
    <property type="entry name" value="Macro_dom"/>
</dbReference>
<sequence length="190" mass="19952">MNAVLRFQTTLPSGHLLSLRQGDITDEAVDAIVNAANVGLVHGGGVAGAILRRGGQIIQDESDRLGKVPTGSAAITGAGTLAARFVIHAVGPVWRGNTPEKNDLLLAAASTASLEIARERTLDSIAFPAVSSGIFGFPKDRCARVMVEAVTNWAAEHPDDAPRDLRFTIIDAITVNVFEAELERQFAGAG</sequence>
<dbReference type="Gene3D" id="3.40.220.10">
    <property type="entry name" value="Leucine Aminopeptidase, subunit E, domain 1"/>
    <property type="match status" value="1"/>
</dbReference>
<dbReference type="EMBL" id="CADCTO010000225">
    <property type="protein sequence ID" value="CAA9247885.1"/>
    <property type="molecule type" value="Genomic_DNA"/>
</dbReference>
<organism evidence="2">
    <name type="scientific">uncultured Armatimonadetes bacterium</name>
    <dbReference type="NCBI Taxonomy" id="157466"/>
    <lineage>
        <taxon>Bacteria</taxon>
        <taxon>Bacillati</taxon>
        <taxon>Armatimonadota</taxon>
        <taxon>environmental samples</taxon>
    </lineage>
</organism>
<dbReference type="PANTHER" id="PTHR11106">
    <property type="entry name" value="GANGLIOSIDE INDUCED DIFFERENTIATION ASSOCIATED PROTEIN 2-RELATED"/>
    <property type="match status" value="1"/>
</dbReference>
<gene>
    <name evidence="2" type="ORF">AVDCRST_MAG63-1779</name>
</gene>
<dbReference type="AlphaFoldDB" id="A0A6J4IC77"/>
<evidence type="ECO:0000259" key="1">
    <source>
        <dbReference type="PROSITE" id="PS51154"/>
    </source>
</evidence>